<sequence>IRLSNGLFRIFQKAPPASGAFWFLHFVNLHRRFPANKTVPDSSMGASLFALQNPLFSTS</sequence>
<comment type="caution">
    <text evidence="1">The sequence shown here is derived from an EMBL/GenBank/DDBJ whole genome shotgun (WGS) entry which is preliminary data.</text>
</comment>
<evidence type="ECO:0000313" key="2">
    <source>
        <dbReference type="Proteomes" id="UP001569512"/>
    </source>
</evidence>
<dbReference type="RefSeq" id="WP_371903963.1">
    <property type="nucleotide sequence ID" value="NZ_JBGMSS010000075.1"/>
</dbReference>
<evidence type="ECO:0000313" key="1">
    <source>
        <dbReference type="EMBL" id="MFA0941127.1"/>
    </source>
</evidence>
<gene>
    <name evidence="1" type="ORF">ACDH53_27580</name>
</gene>
<keyword evidence="2" id="KW-1185">Reference proteome</keyword>
<reference evidence="1 2" key="1">
    <citation type="submission" date="2024-06" db="EMBL/GenBank/DDBJ databases">
        <title>Genome sequences for Pseudomonas syringae strains with characterized LPS.</title>
        <authorList>
            <person name="Baltrus D.A."/>
            <person name="Krings L."/>
        </authorList>
    </citation>
    <scope>NUCLEOTIDE SEQUENCE [LARGE SCALE GENOMIC DNA]</scope>
    <source>
        <strain evidence="1 2">NCPPB2708</strain>
    </source>
</reference>
<feature type="non-terminal residue" evidence="1">
    <location>
        <position position="1"/>
    </location>
</feature>
<protein>
    <submittedName>
        <fullName evidence="1">Uncharacterized protein</fullName>
    </submittedName>
</protein>
<proteinExistence type="predicted"/>
<name>A0ABV4PLY5_9PSED</name>
<accession>A0ABV4PLY5</accession>
<dbReference type="EMBL" id="JBGMSU010000146">
    <property type="protein sequence ID" value="MFA0941127.1"/>
    <property type="molecule type" value="Genomic_DNA"/>
</dbReference>
<organism evidence="1 2">
    <name type="scientific">Pseudomonas tremae</name>
    <dbReference type="NCBI Taxonomy" id="200454"/>
    <lineage>
        <taxon>Bacteria</taxon>
        <taxon>Pseudomonadati</taxon>
        <taxon>Pseudomonadota</taxon>
        <taxon>Gammaproteobacteria</taxon>
        <taxon>Pseudomonadales</taxon>
        <taxon>Pseudomonadaceae</taxon>
        <taxon>Pseudomonas</taxon>
    </lineage>
</organism>
<dbReference type="Proteomes" id="UP001569512">
    <property type="component" value="Unassembled WGS sequence"/>
</dbReference>